<organism evidence="1">
    <name type="scientific">Salix viminalis</name>
    <name type="common">Common osier</name>
    <name type="synonym">Basket willow</name>
    <dbReference type="NCBI Taxonomy" id="40686"/>
    <lineage>
        <taxon>Eukaryota</taxon>
        <taxon>Viridiplantae</taxon>
        <taxon>Streptophyta</taxon>
        <taxon>Embryophyta</taxon>
        <taxon>Tracheophyta</taxon>
        <taxon>Spermatophyta</taxon>
        <taxon>Magnoliopsida</taxon>
        <taxon>eudicotyledons</taxon>
        <taxon>Gunneridae</taxon>
        <taxon>Pentapetalae</taxon>
        <taxon>rosids</taxon>
        <taxon>fabids</taxon>
        <taxon>Malpighiales</taxon>
        <taxon>Salicaceae</taxon>
        <taxon>Saliceae</taxon>
        <taxon>Salix</taxon>
    </lineage>
</organism>
<dbReference type="AlphaFoldDB" id="A0A6N2LUD8"/>
<accession>A0A6N2LUD8</accession>
<protein>
    <submittedName>
        <fullName evidence="1">Uncharacterized protein</fullName>
    </submittedName>
</protein>
<proteinExistence type="predicted"/>
<evidence type="ECO:0000313" key="1">
    <source>
        <dbReference type="EMBL" id="VFU44084.1"/>
    </source>
</evidence>
<reference evidence="1" key="1">
    <citation type="submission" date="2019-03" db="EMBL/GenBank/DDBJ databases">
        <authorList>
            <person name="Mank J."/>
            <person name="Almeida P."/>
        </authorList>
    </citation>
    <scope>NUCLEOTIDE SEQUENCE</scope>
    <source>
        <strain evidence="1">78183</strain>
    </source>
</reference>
<name>A0A6N2LUD8_SALVM</name>
<sequence>MPISFDLVHTTATNRTHHIDRSALTDSINAGAVQVKTLKVLISSQRVGKGKLLESQFIEKGQACGLGP</sequence>
<dbReference type="EMBL" id="CAADRP010001596">
    <property type="protein sequence ID" value="VFU44084.1"/>
    <property type="molecule type" value="Genomic_DNA"/>
</dbReference>
<gene>
    <name evidence="1" type="ORF">SVIM_LOCUS268912</name>
</gene>